<organism evidence="8 9">
    <name type="scientific">Nanchangia anserum</name>
    <dbReference type="NCBI Taxonomy" id="2692125"/>
    <lineage>
        <taxon>Bacteria</taxon>
        <taxon>Bacillati</taxon>
        <taxon>Actinomycetota</taxon>
        <taxon>Actinomycetes</taxon>
        <taxon>Actinomycetales</taxon>
        <taxon>Actinomycetaceae</taxon>
        <taxon>Nanchangia</taxon>
    </lineage>
</organism>
<keyword evidence="3" id="KW-0731">Sigma factor</keyword>
<name>A0A8I0KVS7_9ACTO</name>
<evidence type="ECO:0000256" key="4">
    <source>
        <dbReference type="ARBA" id="ARBA00023125"/>
    </source>
</evidence>
<dbReference type="InterPro" id="IPR036388">
    <property type="entry name" value="WH-like_DNA-bd_sf"/>
</dbReference>
<dbReference type="InterPro" id="IPR039425">
    <property type="entry name" value="RNA_pol_sigma-70-like"/>
</dbReference>
<dbReference type="InterPro" id="IPR013325">
    <property type="entry name" value="RNA_pol_sigma_r2"/>
</dbReference>
<evidence type="ECO:0000256" key="2">
    <source>
        <dbReference type="ARBA" id="ARBA00023015"/>
    </source>
</evidence>
<sequence length="176" mass="19331">MRDEALVGLSSDGDPWAFGELARRYAPAMKAVASRLGPSLADVDDIVQESLLQAWQRLDQLDDPAAVRSWLLRLTARKAIDHARRHKSHDDVNALTSVSAPTPSPDSAAVVSAGSQALARALADLPESQRTVWWLREGADMSYEDIAHTLGISVASVRGRLARARHTIMTQLEEWR</sequence>
<dbReference type="InterPro" id="IPR013249">
    <property type="entry name" value="RNA_pol_sigma70_r4_t2"/>
</dbReference>
<dbReference type="Proteomes" id="UP000627538">
    <property type="component" value="Unassembled WGS sequence"/>
</dbReference>
<dbReference type="EMBL" id="JACRUO010000001">
    <property type="protein sequence ID" value="MBD3689259.1"/>
    <property type="molecule type" value="Genomic_DNA"/>
</dbReference>
<evidence type="ECO:0000256" key="3">
    <source>
        <dbReference type="ARBA" id="ARBA00023082"/>
    </source>
</evidence>
<keyword evidence="5" id="KW-0804">Transcription</keyword>
<dbReference type="NCBIfam" id="TIGR02937">
    <property type="entry name" value="sigma70-ECF"/>
    <property type="match status" value="1"/>
</dbReference>
<dbReference type="PANTHER" id="PTHR43133">
    <property type="entry name" value="RNA POLYMERASE ECF-TYPE SIGMA FACTO"/>
    <property type="match status" value="1"/>
</dbReference>
<dbReference type="CDD" id="cd06171">
    <property type="entry name" value="Sigma70_r4"/>
    <property type="match status" value="1"/>
</dbReference>
<comment type="similarity">
    <text evidence="1">Belongs to the sigma-70 factor family. ECF subfamily.</text>
</comment>
<dbReference type="GO" id="GO:0003677">
    <property type="term" value="F:DNA binding"/>
    <property type="evidence" value="ECO:0007669"/>
    <property type="project" value="UniProtKB-KW"/>
</dbReference>
<dbReference type="InterPro" id="IPR013324">
    <property type="entry name" value="RNA_pol_sigma_r3/r4-like"/>
</dbReference>
<keyword evidence="9" id="KW-1185">Reference proteome</keyword>
<dbReference type="SUPFAM" id="SSF88659">
    <property type="entry name" value="Sigma3 and sigma4 domains of RNA polymerase sigma factors"/>
    <property type="match status" value="1"/>
</dbReference>
<gene>
    <name evidence="8" type="ORF">H8R10_03310</name>
</gene>
<dbReference type="Gene3D" id="1.10.10.10">
    <property type="entry name" value="Winged helix-like DNA-binding domain superfamily/Winged helix DNA-binding domain"/>
    <property type="match status" value="1"/>
</dbReference>
<comment type="caution">
    <text evidence="8">The sequence shown here is derived from an EMBL/GenBank/DDBJ whole genome shotgun (WGS) entry which is preliminary data.</text>
</comment>
<dbReference type="Pfam" id="PF04542">
    <property type="entry name" value="Sigma70_r2"/>
    <property type="match status" value="1"/>
</dbReference>
<dbReference type="SUPFAM" id="SSF88946">
    <property type="entry name" value="Sigma2 domain of RNA polymerase sigma factors"/>
    <property type="match status" value="1"/>
</dbReference>
<evidence type="ECO:0000313" key="9">
    <source>
        <dbReference type="Proteomes" id="UP000627538"/>
    </source>
</evidence>
<keyword evidence="4" id="KW-0238">DNA-binding</keyword>
<feature type="domain" description="RNA polymerase sigma factor 70 region 4 type 2" evidence="7">
    <location>
        <begin position="116"/>
        <end position="165"/>
    </location>
</feature>
<dbReference type="InterPro" id="IPR014284">
    <property type="entry name" value="RNA_pol_sigma-70_dom"/>
</dbReference>
<evidence type="ECO:0000313" key="8">
    <source>
        <dbReference type="EMBL" id="MBD3689259.1"/>
    </source>
</evidence>
<evidence type="ECO:0000256" key="5">
    <source>
        <dbReference type="ARBA" id="ARBA00023163"/>
    </source>
</evidence>
<dbReference type="GO" id="GO:0016987">
    <property type="term" value="F:sigma factor activity"/>
    <property type="evidence" value="ECO:0007669"/>
    <property type="project" value="UniProtKB-KW"/>
</dbReference>
<dbReference type="GO" id="GO:0006352">
    <property type="term" value="P:DNA-templated transcription initiation"/>
    <property type="evidence" value="ECO:0007669"/>
    <property type="project" value="InterPro"/>
</dbReference>
<dbReference type="Pfam" id="PF08281">
    <property type="entry name" value="Sigma70_r4_2"/>
    <property type="match status" value="1"/>
</dbReference>
<proteinExistence type="inferred from homology"/>
<evidence type="ECO:0000256" key="1">
    <source>
        <dbReference type="ARBA" id="ARBA00010641"/>
    </source>
</evidence>
<dbReference type="Gene3D" id="1.10.1740.10">
    <property type="match status" value="1"/>
</dbReference>
<dbReference type="AlphaFoldDB" id="A0A8I0KVS7"/>
<reference evidence="8 9" key="1">
    <citation type="submission" date="2020-08" db="EMBL/GenBank/DDBJ databases">
        <title>Winkia gen. nov., sp. nov., isolated from faeces of the Anser albifrons in China.</title>
        <authorList>
            <person name="Liu Q."/>
        </authorList>
    </citation>
    <scope>NUCLEOTIDE SEQUENCE [LARGE SCALE GENOMIC DNA]</scope>
    <source>
        <strain evidence="8 9">C62</strain>
    </source>
</reference>
<protein>
    <submittedName>
        <fullName evidence="8">Sigma-70 family RNA polymerase sigma factor</fullName>
    </submittedName>
</protein>
<evidence type="ECO:0000259" key="7">
    <source>
        <dbReference type="Pfam" id="PF08281"/>
    </source>
</evidence>
<feature type="domain" description="RNA polymerase sigma-70 region 2" evidence="6">
    <location>
        <begin position="21"/>
        <end position="87"/>
    </location>
</feature>
<dbReference type="InterPro" id="IPR007627">
    <property type="entry name" value="RNA_pol_sigma70_r2"/>
</dbReference>
<dbReference type="PANTHER" id="PTHR43133:SF8">
    <property type="entry name" value="RNA POLYMERASE SIGMA FACTOR HI_1459-RELATED"/>
    <property type="match status" value="1"/>
</dbReference>
<keyword evidence="2" id="KW-0805">Transcription regulation</keyword>
<evidence type="ECO:0000259" key="6">
    <source>
        <dbReference type="Pfam" id="PF04542"/>
    </source>
</evidence>
<accession>A0A8I0KVS7</accession>